<evidence type="ECO:0000256" key="1">
    <source>
        <dbReference type="ARBA" id="ARBA00008683"/>
    </source>
</evidence>
<comment type="similarity">
    <text evidence="1">Belongs to the peptidase S49 family.</text>
</comment>
<evidence type="ECO:0000256" key="3">
    <source>
        <dbReference type="ARBA" id="ARBA00022801"/>
    </source>
</evidence>
<evidence type="ECO:0000256" key="4">
    <source>
        <dbReference type="ARBA" id="ARBA00022825"/>
    </source>
</evidence>
<keyword evidence="2" id="KW-0645">Protease</keyword>
<name>A0A2S5KXF3_9PROT</name>
<dbReference type="GO" id="GO:0006508">
    <property type="term" value="P:proteolysis"/>
    <property type="evidence" value="ECO:0007669"/>
    <property type="project" value="UniProtKB-KW"/>
</dbReference>
<dbReference type="EMBL" id="PRLP01000001">
    <property type="protein sequence ID" value="PPC79403.1"/>
    <property type="molecule type" value="Genomic_DNA"/>
</dbReference>
<dbReference type="Gene3D" id="6.20.330.10">
    <property type="match status" value="1"/>
</dbReference>
<dbReference type="Pfam" id="PF01343">
    <property type="entry name" value="Peptidase_S49"/>
    <property type="match status" value="1"/>
</dbReference>
<evidence type="ECO:0000256" key="5">
    <source>
        <dbReference type="SAM" id="MobiDB-lite"/>
    </source>
</evidence>
<dbReference type="AlphaFoldDB" id="A0A2S5KXF3"/>
<dbReference type="CDD" id="cd07023">
    <property type="entry name" value="S49_Sppa_N_C"/>
    <property type="match status" value="1"/>
</dbReference>
<keyword evidence="6" id="KW-0472">Membrane</keyword>
<dbReference type="PANTHER" id="PTHR42987">
    <property type="entry name" value="PEPTIDASE S49"/>
    <property type="match status" value="1"/>
</dbReference>
<dbReference type="InterPro" id="IPR004635">
    <property type="entry name" value="Pept_S49_SppA"/>
</dbReference>
<keyword evidence="3" id="KW-0378">Hydrolase</keyword>
<feature type="compositionally biased region" description="Polar residues" evidence="5">
    <location>
        <begin position="1"/>
        <end position="20"/>
    </location>
</feature>
<dbReference type="InterPro" id="IPR029045">
    <property type="entry name" value="ClpP/crotonase-like_dom_sf"/>
</dbReference>
<organism evidence="8 9">
    <name type="scientific">Proteobacteria bacterium 228</name>
    <dbReference type="NCBI Taxonomy" id="2083153"/>
    <lineage>
        <taxon>Bacteria</taxon>
        <taxon>Pseudomonadati</taxon>
        <taxon>Pseudomonadota</taxon>
    </lineage>
</organism>
<sequence length="341" mass="37427">MSDSNWRPEGSEQQDTSSTGADKDFSGQPLEVRTNKEWRLIEKVVLGLFKEQRRARRWGIFFKLATLGYFIVILLLAWPSAETELGTKDHVALIDLKGVIADGEEASADAINASLRDAFADAHAKAVILRINSPGGSPVQAGQIYDEIKRLRGLHPDKKLYAVIDDIGASGGYYVAAAADDIYADKASIVGSIGVISSGFGFVQLMDKLGVERRTMTSGKYKNLLDPFSPRSEEIDQRWQAMLDVTHQQFIDEVKKGRGDRLKDAPDLFTGMVWTGQQAVTLGLIDGLGSVDSVAREVVGLDEVQDYAPEMSPWQKLTREFGVSVGRGVSQQLGLDLPLMH</sequence>
<dbReference type="OrthoDB" id="9764363at2"/>
<evidence type="ECO:0000313" key="9">
    <source>
        <dbReference type="Proteomes" id="UP000238196"/>
    </source>
</evidence>
<gene>
    <name evidence="8" type="primary">sppA</name>
    <name evidence="8" type="ORF">C4K68_00360</name>
</gene>
<evidence type="ECO:0000256" key="6">
    <source>
        <dbReference type="SAM" id="Phobius"/>
    </source>
</evidence>
<keyword evidence="4" id="KW-0720">Serine protease</keyword>
<feature type="region of interest" description="Disordered" evidence="5">
    <location>
        <begin position="1"/>
        <end position="27"/>
    </location>
</feature>
<feature type="domain" description="Peptidase S49" evidence="7">
    <location>
        <begin position="157"/>
        <end position="298"/>
    </location>
</feature>
<dbReference type="PANTHER" id="PTHR42987:SF8">
    <property type="entry name" value="PROTEINASE"/>
    <property type="match status" value="1"/>
</dbReference>
<protein>
    <submittedName>
        <fullName evidence="8">Signal peptide peptidase SppA</fullName>
    </submittedName>
</protein>
<feature type="transmembrane region" description="Helical" evidence="6">
    <location>
        <begin position="60"/>
        <end position="78"/>
    </location>
</feature>
<reference evidence="8 9" key="1">
    <citation type="submission" date="2018-02" db="EMBL/GenBank/DDBJ databases">
        <title>novel marine gammaproteobacteria from coastal saline agro ecosystem.</title>
        <authorList>
            <person name="Krishnan R."/>
            <person name="Ramesh Kumar N."/>
        </authorList>
    </citation>
    <scope>NUCLEOTIDE SEQUENCE [LARGE SCALE GENOMIC DNA]</scope>
    <source>
        <strain evidence="8 9">228</strain>
    </source>
</reference>
<evidence type="ECO:0000313" key="8">
    <source>
        <dbReference type="EMBL" id="PPC79403.1"/>
    </source>
</evidence>
<comment type="caution">
    <text evidence="8">The sequence shown here is derived from an EMBL/GenBank/DDBJ whole genome shotgun (WGS) entry which is preliminary data.</text>
</comment>
<dbReference type="SUPFAM" id="SSF52096">
    <property type="entry name" value="ClpP/crotonase"/>
    <property type="match status" value="1"/>
</dbReference>
<evidence type="ECO:0000256" key="2">
    <source>
        <dbReference type="ARBA" id="ARBA00022670"/>
    </source>
</evidence>
<dbReference type="InterPro" id="IPR002142">
    <property type="entry name" value="Peptidase_S49"/>
</dbReference>
<accession>A0A2S5KXF3</accession>
<proteinExistence type="inferred from homology"/>
<evidence type="ECO:0000259" key="7">
    <source>
        <dbReference type="Pfam" id="PF01343"/>
    </source>
</evidence>
<dbReference type="GO" id="GO:0008236">
    <property type="term" value="F:serine-type peptidase activity"/>
    <property type="evidence" value="ECO:0007669"/>
    <property type="project" value="UniProtKB-KW"/>
</dbReference>
<dbReference type="InterPro" id="IPR047272">
    <property type="entry name" value="S49_SppA_C"/>
</dbReference>
<dbReference type="NCBIfam" id="TIGR00706">
    <property type="entry name" value="SppA_dom"/>
    <property type="match status" value="1"/>
</dbReference>
<dbReference type="Proteomes" id="UP000238196">
    <property type="component" value="Unassembled WGS sequence"/>
</dbReference>
<dbReference type="Gene3D" id="3.90.226.10">
    <property type="entry name" value="2-enoyl-CoA Hydratase, Chain A, domain 1"/>
    <property type="match status" value="1"/>
</dbReference>
<keyword evidence="6" id="KW-0812">Transmembrane</keyword>
<keyword evidence="6" id="KW-1133">Transmembrane helix</keyword>